<dbReference type="GO" id="GO:0046872">
    <property type="term" value="F:metal ion binding"/>
    <property type="evidence" value="ECO:0007669"/>
    <property type="project" value="UniProtKB-KW"/>
</dbReference>
<dbReference type="Pfam" id="PF05163">
    <property type="entry name" value="DinB"/>
    <property type="match status" value="1"/>
</dbReference>
<keyword evidence="2 3" id="KW-0479">Metal-binding</keyword>
<dbReference type="Gene3D" id="1.20.120.450">
    <property type="entry name" value="dinb family like domain"/>
    <property type="match status" value="1"/>
</dbReference>
<keyword evidence="5" id="KW-1185">Reference proteome</keyword>
<comment type="similarity">
    <text evidence="1">Belongs to the DinB family.</text>
</comment>
<accession>A0A2S7SVH1</accession>
<dbReference type="Proteomes" id="UP000239872">
    <property type="component" value="Unassembled WGS sequence"/>
</dbReference>
<dbReference type="EMBL" id="PPSL01000003">
    <property type="protein sequence ID" value="PQJ10920.1"/>
    <property type="molecule type" value="Genomic_DNA"/>
</dbReference>
<dbReference type="InterPro" id="IPR034660">
    <property type="entry name" value="DinB/YfiT-like"/>
</dbReference>
<dbReference type="InterPro" id="IPR007837">
    <property type="entry name" value="DinB"/>
</dbReference>
<feature type="binding site" evidence="3">
    <location>
        <position position="137"/>
    </location>
    <ligand>
        <name>a divalent metal cation</name>
        <dbReference type="ChEBI" id="CHEBI:60240"/>
    </ligand>
</feature>
<evidence type="ECO:0000256" key="1">
    <source>
        <dbReference type="ARBA" id="ARBA00008635"/>
    </source>
</evidence>
<evidence type="ECO:0000313" key="4">
    <source>
        <dbReference type="EMBL" id="PQJ10920.1"/>
    </source>
</evidence>
<organism evidence="4 5">
    <name type="scientific">Flavipsychrobacter stenotrophus</name>
    <dbReference type="NCBI Taxonomy" id="2077091"/>
    <lineage>
        <taxon>Bacteria</taxon>
        <taxon>Pseudomonadati</taxon>
        <taxon>Bacteroidota</taxon>
        <taxon>Chitinophagia</taxon>
        <taxon>Chitinophagales</taxon>
        <taxon>Chitinophagaceae</taxon>
        <taxon>Flavipsychrobacter</taxon>
    </lineage>
</organism>
<evidence type="ECO:0000313" key="5">
    <source>
        <dbReference type="Proteomes" id="UP000239872"/>
    </source>
</evidence>
<evidence type="ECO:0000256" key="2">
    <source>
        <dbReference type="ARBA" id="ARBA00022723"/>
    </source>
</evidence>
<dbReference type="AlphaFoldDB" id="A0A2S7SVH1"/>
<dbReference type="RefSeq" id="WP_105039647.1">
    <property type="nucleotide sequence ID" value="NZ_PPSL01000003.1"/>
</dbReference>
<dbReference type="OrthoDB" id="119432at2"/>
<protein>
    <submittedName>
        <fullName evidence="4">Damage-inducible protein DinB</fullName>
    </submittedName>
</protein>
<name>A0A2S7SVH1_9BACT</name>
<comment type="caution">
    <text evidence="4">The sequence shown here is derived from an EMBL/GenBank/DDBJ whole genome shotgun (WGS) entry which is preliminary data.</text>
</comment>
<reference evidence="4 5" key="1">
    <citation type="submission" date="2018-01" db="EMBL/GenBank/DDBJ databases">
        <title>A novel member of the phylum Bacteroidetes isolated from glacier ice.</title>
        <authorList>
            <person name="Liu Q."/>
            <person name="Xin Y.-H."/>
        </authorList>
    </citation>
    <scope>NUCLEOTIDE SEQUENCE [LARGE SCALE GENOMIC DNA]</scope>
    <source>
        <strain evidence="4 5">RB1R16</strain>
    </source>
</reference>
<feature type="binding site" evidence="3">
    <location>
        <position position="47"/>
    </location>
    <ligand>
        <name>a divalent metal cation</name>
        <dbReference type="ChEBI" id="CHEBI:60240"/>
    </ligand>
</feature>
<proteinExistence type="inferred from homology"/>
<sequence>MNIIPILMKEMANEAVITRKMLSIIPEDKYDWQTHPKSMTIRQLASHIAELPGWAAMGLTTPELDFAATPYTPQPINNNAELLAFFEEKQNQGLAELEKATEEQLLEPWTLRNGEMILAKYQKHEVVRVALDQTTHHRAQLGVYLRLLDVPIPGSYGPSADELGK</sequence>
<dbReference type="SUPFAM" id="SSF109854">
    <property type="entry name" value="DinB/YfiT-like putative metalloenzymes"/>
    <property type="match status" value="1"/>
</dbReference>
<gene>
    <name evidence="4" type="ORF">CJD36_013190</name>
</gene>
<evidence type="ECO:0000256" key="3">
    <source>
        <dbReference type="PIRSR" id="PIRSR607837-1"/>
    </source>
</evidence>